<keyword evidence="1" id="KW-1133">Transmembrane helix</keyword>
<protein>
    <submittedName>
        <fullName evidence="2">Uncharacterized protein</fullName>
    </submittedName>
</protein>
<evidence type="ECO:0000313" key="2">
    <source>
        <dbReference type="EMBL" id="RGR69208.1"/>
    </source>
</evidence>
<dbReference type="EMBL" id="QRUP01000024">
    <property type="protein sequence ID" value="RGR69208.1"/>
    <property type="molecule type" value="Genomic_DNA"/>
</dbReference>
<feature type="transmembrane region" description="Helical" evidence="1">
    <location>
        <begin position="81"/>
        <end position="105"/>
    </location>
</feature>
<feature type="transmembrane region" description="Helical" evidence="1">
    <location>
        <begin position="28"/>
        <end position="47"/>
    </location>
</feature>
<comment type="caution">
    <text evidence="2">The sequence shown here is derived from an EMBL/GenBank/DDBJ whole genome shotgun (WGS) entry which is preliminary data.</text>
</comment>
<keyword evidence="3" id="KW-1185">Reference proteome</keyword>
<keyword evidence="1" id="KW-0812">Transmembrane</keyword>
<feature type="transmembrane region" description="Helical" evidence="1">
    <location>
        <begin position="54"/>
        <end position="75"/>
    </location>
</feature>
<organism evidence="2 3">
    <name type="scientific">Holdemania filiformis</name>
    <dbReference type="NCBI Taxonomy" id="61171"/>
    <lineage>
        <taxon>Bacteria</taxon>
        <taxon>Bacillati</taxon>
        <taxon>Bacillota</taxon>
        <taxon>Erysipelotrichia</taxon>
        <taxon>Erysipelotrichales</taxon>
        <taxon>Erysipelotrichaceae</taxon>
        <taxon>Holdemania</taxon>
    </lineage>
</organism>
<keyword evidence="1" id="KW-0472">Membrane</keyword>
<gene>
    <name evidence="2" type="ORF">DWY25_15075</name>
</gene>
<name>A0A412FM14_9FIRM</name>
<reference evidence="2 3" key="1">
    <citation type="submission" date="2018-08" db="EMBL/GenBank/DDBJ databases">
        <title>A genome reference for cultivated species of the human gut microbiota.</title>
        <authorList>
            <person name="Zou Y."/>
            <person name="Xue W."/>
            <person name="Luo G."/>
        </authorList>
    </citation>
    <scope>NUCLEOTIDE SEQUENCE [LARGE SCALE GENOMIC DNA]</scope>
    <source>
        <strain evidence="2 3">AF24-29</strain>
    </source>
</reference>
<dbReference type="RefSeq" id="WP_117895916.1">
    <property type="nucleotide sequence ID" value="NZ_CABJCV010000024.1"/>
</dbReference>
<dbReference type="AlphaFoldDB" id="A0A412FM14"/>
<evidence type="ECO:0000313" key="3">
    <source>
        <dbReference type="Proteomes" id="UP000284178"/>
    </source>
</evidence>
<proteinExistence type="predicted"/>
<feature type="transmembrane region" description="Helical" evidence="1">
    <location>
        <begin position="155"/>
        <end position="172"/>
    </location>
</feature>
<accession>A0A412FM14</accession>
<evidence type="ECO:0000256" key="1">
    <source>
        <dbReference type="SAM" id="Phobius"/>
    </source>
</evidence>
<dbReference type="Proteomes" id="UP000284178">
    <property type="component" value="Unassembled WGS sequence"/>
</dbReference>
<sequence>MKKGMLLIFWGLMFLTLTIVELPWEGLVWGFNMIGYGLCAAGMLMTFRVSEIRAFLISGVGLLGAMICCLLSLAASLPLRYSGILMLVCRIFELFGFAKMFEGCWWQFRRRRLREKAKETDLRMKIYMLAFTLCAIAEAACWFIGAAWASQIVQLIIRLVYGMLMACVMLYSESDSLLPREEEARM</sequence>
<feature type="transmembrane region" description="Helical" evidence="1">
    <location>
        <begin position="126"/>
        <end position="149"/>
    </location>
</feature>
<dbReference type="GeneID" id="83016723"/>